<evidence type="ECO:0000256" key="1">
    <source>
        <dbReference type="SAM" id="Coils"/>
    </source>
</evidence>
<feature type="region of interest" description="Disordered" evidence="2">
    <location>
        <begin position="108"/>
        <end position="140"/>
    </location>
</feature>
<sequence length="192" mass="21780">MAPHVLKPGMTFLEPVPNLNNPNQELDKIWSQIKILNAKLSNIQIINSLKQKNQDLNDEICILRSRLNQEIDAAKKLTEERDSLKTALQIVMKDLMKFSDEMLICRSEQSSNDHRSQFDNVSGGKKTKKQKPRDPPQLVNHQNRFEALCHEDSVRDSTSPSNADKSFTTVLVGDSVIKQIQGRRLGRPSSCC</sequence>
<name>A0AAD9VDG4_ACRCE</name>
<keyword evidence="1" id="KW-0175">Coiled coil</keyword>
<feature type="coiled-coil region" evidence="1">
    <location>
        <begin position="67"/>
        <end position="94"/>
    </location>
</feature>
<evidence type="ECO:0000313" key="4">
    <source>
        <dbReference type="Proteomes" id="UP001249851"/>
    </source>
</evidence>
<reference evidence="3" key="1">
    <citation type="journal article" date="2023" name="G3 (Bethesda)">
        <title>Whole genome assembly and annotation of the endangered Caribbean coral Acropora cervicornis.</title>
        <authorList>
            <person name="Selwyn J.D."/>
            <person name="Vollmer S.V."/>
        </authorList>
    </citation>
    <scope>NUCLEOTIDE SEQUENCE</scope>
    <source>
        <strain evidence="3">K2</strain>
    </source>
</reference>
<dbReference type="Proteomes" id="UP001249851">
    <property type="component" value="Unassembled WGS sequence"/>
</dbReference>
<keyword evidence="4" id="KW-1185">Reference proteome</keyword>
<comment type="caution">
    <text evidence="3">The sequence shown here is derived from an EMBL/GenBank/DDBJ whole genome shotgun (WGS) entry which is preliminary data.</text>
</comment>
<dbReference type="EMBL" id="JARQWQ010000008">
    <property type="protein sequence ID" value="KAK2570466.1"/>
    <property type="molecule type" value="Genomic_DNA"/>
</dbReference>
<protein>
    <submittedName>
        <fullName evidence="3">Uncharacterized protein</fullName>
    </submittedName>
</protein>
<proteinExistence type="predicted"/>
<gene>
    <name evidence="3" type="ORF">P5673_005288</name>
</gene>
<dbReference type="AlphaFoldDB" id="A0AAD9VDG4"/>
<evidence type="ECO:0000313" key="3">
    <source>
        <dbReference type="EMBL" id="KAK2570466.1"/>
    </source>
</evidence>
<organism evidence="3 4">
    <name type="scientific">Acropora cervicornis</name>
    <name type="common">Staghorn coral</name>
    <dbReference type="NCBI Taxonomy" id="6130"/>
    <lineage>
        <taxon>Eukaryota</taxon>
        <taxon>Metazoa</taxon>
        <taxon>Cnidaria</taxon>
        <taxon>Anthozoa</taxon>
        <taxon>Hexacorallia</taxon>
        <taxon>Scleractinia</taxon>
        <taxon>Astrocoeniina</taxon>
        <taxon>Acroporidae</taxon>
        <taxon>Acropora</taxon>
    </lineage>
</organism>
<evidence type="ECO:0000256" key="2">
    <source>
        <dbReference type="SAM" id="MobiDB-lite"/>
    </source>
</evidence>
<reference evidence="3" key="2">
    <citation type="journal article" date="2023" name="Science">
        <title>Genomic signatures of disease resistance in endangered staghorn corals.</title>
        <authorList>
            <person name="Vollmer S.V."/>
            <person name="Selwyn J.D."/>
            <person name="Despard B.A."/>
            <person name="Roesel C.L."/>
        </authorList>
    </citation>
    <scope>NUCLEOTIDE SEQUENCE</scope>
    <source>
        <strain evidence="3">K2</strain>
    </source>
</reference>
<accession>A0AAD9VDG4</accession>